<dbReference type="Pfam" id="PF04233">
    <property type="entry name" value="Phage_Mu_F"/>
    <property type="match status" value="1"/>
</dbReference>
<dbReference type="RefSeq" id="WP_376943466.1">
    <property type="nucleotide sequence ID" value="NZ_JBHLSS010000034.1"/>
</dbReference>
<organism evidence="2 3">
    <name type="scientific">Azorhizophilus paspali</name>
    <name type="common">Azotobacter paspali</name>
    <dbReference type="NCBI Taxonomy" id="69963"/>
    <lineage>
        <taxon>Bacteria</taxon>
        <taxon>Pseudomonadati</taxon>
        <taxon>Pseudomonadota</taxon>
        <taxon>Gammaproteobacteria</taxon>
        <taxon>Pseudomonadales</taxon>
        <taxon>Pseudomonadaceae</taxon>
        <taxon>Azorhizophilus</taxon>
    </lineage>
</organism>
<dbReference type="Proteomes" id="UP001589891">
    <property type="component" value="Unassembled WGS sequence"/>
</dbReference>
<dbReference type="InterPro" id="IPR006528">
    <property type="entry name" value="Phage_head_morphogenesis_dom"/>
</dbReference>
<protein>
    <submittedName>
        <fullName evidence="2">Phage minor head protein</fullName>
    </submittedName>
</protein>
<keyword evidence="3" id="KW-1185">Reference proteome</keyword>
<dbReference type="EMBL" id="JBHLSS010000034">
    <property type="protein sequence ID" value="MFC0708988.1"/>
    <property type="molecule type" value="Genomic_DNA"/>
</dbReference>
<name>A0ABV6SHH8_AZOPA</name>
<accession>A0ABV6SHH8</accession>
<gene>
    <name evidence="2" type="ORF">ACFFGX_05065</name>
</gene>
<feature type="domain" description="Phage head morphogenesis" evidence="1">
    <location>
        <begin position="165"/>
        <end position="278"/>
    </location>
</feature>
<evidence type="ECO:0000259" key="1">
    <source>
        <dbReference type="Pfam" id="PF04233"/>
    </source>
</evidence>
<sequence length="284" mass="31229">MANKRPPLSSKRQQYAEQRKSGFFVGKPLSYPAGPMHRYGFALARLIDPMLREYEHELSAVFREYGPGLQAQDASLASQARIALNRLQQKFARMFRKAAPNIVSRIFGRVDKASAASLGQSLKELSGGLTLQTDIMPAALAEAVTARTAENVALIKSIPQAFHEQIAGAVMRSIQPGANGLADVTEALRKYGGITQARADFIARDQVSKLTSVMNAERSKALGIRKFRWLHSGGGAEPRKLHLKLSGQVFSYDDLPVIDERTKERGLPGQLPNCRCRAVPLVEF</sequence>
<comment type="caution">
    <text evidence="2">The sequence shown here is derived from an EMBL/GenBank/DDBJ whole genome shotgun (WGS) entry which is preliminary data.</text>
</comment>
<proteinExistence type="predicted"/>
<evidence type="ECO:0000313" key="2">
    <source>
        <dbReference type="EMBL" id="MFC0708988.1"/>
    </source>
</evidence>
<reference evidence="2 3" key="1">
    <citation type="submission" date="2024-09" db="EMBL/GenBank/DDBJ databases">
        <authorList>
            <person name="Sun Q."/>
            <person name="Mori K."/>
        </authorList>
    </citation>
    <scope>NUCLEOTIDE SEQUENCE [LARGE SCALE GENOMIC DNA]</scope>
    <source>
        <strain evidence="2 3">NCAIM B.01794</strain>
    </source>
</reference>
<evidence type="ECO:0000313" key="3">
    <source>
        <dbReference type="Proteomes" id="UP001589891"/>
    </source>
</evidence>